<reference evidence="1" key="1">
    <citation type="submission" date="2021-01" db="EMBL/GenBank/DDBJ databases">
        <title>Marivirga sp. nov., isolated from intertidal surface sediments.</title>
        <authorList>
            <person name="Zhang M."/>
        </authorList>
    </citation>
    <scope>NUCLEOTIDE SEQUENCE</scope>
    <source>
        <strain evidence="1">SM1354</strain>
    </source>
</reference>
<gene>
    <name evidence="1" type="ORF">JKP34_02830</name>
</gene>
<keyword evidence="2" id="KW-1185">Reference proteome</keyword>
<dbReference type="RefSeq" id="WP_201917495.1">
    <property type="nucleotide sequence ID" value="NZ_JAERQG010000001.1"/>
</dbReference>
<sequence>MKRKVLPPYHVKTSTSEKKLISTVKEQFIQLKKEEVTIIPYGFTILGDKTSKLIPQVELANHQISLIKRLKLKAVELLKSSVIEAAAIAYDAHVIDEEGIDKEALSVILVRTEKDVVQINFPYVVADNELVFGEWWVQ</sequence>
<proteinExistence type="predicted"/>
<dbReference type="Proteomes" id="UP000642920">
    <property type="component" value="Unassembled WGS sequence"/>
</dbReference>
<protein>
    <submittedName>
        <fullName evidence="1">Uncharacterized protein</fullName>
    </submittedName>
</protein>
<dbReference type="AlphaFoldDB" id="A0A937A5X0"/>
<dbReference type="EMBL" id="JAERQG010000001">
    <property type="protein sequence ID" value="MBL0764170.1"/>
    <property type="molecule type" value="Genomic_DNA"/>
</dbReference>
<name>A0A937A5X0_9BACT</name>
<accession>A0A937A5X0</accession>
<evidence type="ECO:0000313" key="1">
    <source>
        <dbReference type="EMBL" id="MBL0764170.1"/>
    </source>
</evidence>
<comment type="caution">
    <text evidence="1">The sequence shown here is derived from an EMBL/GenBank/DDBJ whole genome shotgun (WGS) entry which is preliminary data.</text>
</comment>
<evidence type="ECO:0000313" key="2">
    <source>
        <dbReference type="Proteomes" id="UP000642920"/>
    </source>
</evidence>
<organism evidence="1 2">
    <name type="scientific">Marivirga atlantica</name>
    <dbReference type="NCBI Taxonomy" id="1548457"/>
    <lineage>
        <taxon>Bacteria</taxon>
        <taxon>Pseudomonadati</taxon>
        <taxon>Bacteroidota</taxon>
        <taxon>Cytophagia</taxon>
        <taxon>Cytophagales</taxon>
        <taxon>Marivirgaceae</taxon>
        <taxon>Marivirga</taxon>
    </lineage>
</organism>